<organism evidence="7 8">
    <name type="scientific">Toxocara canis</name>
    <name type="common">Canine roundworm</name>
    <dbReference type="NCBI Taxonomy" id="6265"/>
    <lineage>
        <taxon>Eukaryota</taxon>
        <taxon>Metazoa</taxon>
        <taxon>Ecdysozoa</taxon>
        <taxon>Nematoda</taxon>
        <taxon>Chromadorea</taxon>
        <taxon>Rhabditida</taxon>
        <taxon>Spirurina</taxon>
        <taxon>Ascaridomorpha</taxon>
        <taxon>Ascaridoidea</taxon>
        <taxon>Toxocaridae</taxon>
        <taxon>Toxocara</taxon>
    </lineage>
</organism>
<dbReference type="GO" id="GO:0005783">
    <property type="term" value="C:endoplasmic reticulum"/>
    <property type="evidence" value="ECO:0007669"/>
    <property type="project" value="TreeGrafter"/>
</dbReference>
<keyword evidence="4 6" id="KW-0472">Membrane</keyword>
<keyword evidence="3 6" id="KW-1133">Transmembrane helix</keyword>
<feature type="transmembrane region" description="Helical" evidence="6">
    <location>
        <begin position="96"/>
        <end position="117"/>
    </location>
</feature>
<evidence type="ECO:0000256" key="2">
    <source>
        <dbReference type="ARBA" id="ARBA00022692"/>
    </source>
</evidence>
<dbReference type="GO" id="GO:0016409">
    <property type="term" value="F:palmitoyltransferase activity"/>
    <property type="evidence" value="ECO:0007669"/>
    <property type="project" value="TreeGrafter"/>
</dbReference>
<dbReference type="Pfam" id="PF03062">
    <property type="entry name" value="MBOAT"/>
    <property type="match status" value="1"/>
</dbReference>
<comment type="subcellular location">
    <subcellularLocation>
        <location evidence="1">Membrane</location>
        <topology evidence="1">Multi-pass membrane protein</topology>
    </subcellularLocation>
</comment>
<comment type="similarity">
    <text evidence="5">Belongs to the membrane-bound acyltransferase family. HHAT subfamily.</text>
</comment>
<gene>
    <name evidence="7" type="primary">rasp</name>
    <name evidence="7" type="ORF">Tcan_07574</name>
</gene>
<dbReference type="AlphaFoldDB" id="A0A0B2VFQ2"/>
<accession>A0A0B2VFQ2</accession>
<evidence type="ECO:0000256" key="3">
    <source>
        <dbReference type="ARBA" id="ARBA00022989"/>
    </source>
</evidence>
<evidence type="ECO:0000313" key="7">
    <source>
        <dbReference type="EMBL" id="KHN79810.1"/>
    </source>
</evidence>
<proteinExistence type="inferred from homology"/>
<dbReference type="OrthoDB" id="420606at2759"/>
<dbReference type="EMBL" id="JPKZ01001844">
    <property type="protein sequence ID" value="KHN79810.1"/>
    <property type="molecule type" value="Genomic_DNA"/>
</dbReference>
<feature type="transmembrane region" description="Helical" evidence="6">
    <location>
        <begin position="29"/>
        <end position="48"/>
    </location>
</feature>
<comment type="caution">
    <text evidence="7">The sequence shown here is derived from an EMBL/GenBank/DDBJ whole genome shotgun (WGS) entry which is preliminary data.</text>
</comment>
<dbReference type="STRING" id="6265.A0A0B2VFQ2"/>
<dbReference type="InterPro" id="IPR004299">
    <property type="entry name" value="MBOAT_fam"/>
</dbReference>
<keyword evidence="8" id="KW-1185">Reference proteome</keyword>
<dbReference type="PANTHER" id="PTHR13285">
    <property type="entry name" value="ACYLTRANSFERASE"/>
    <property type="match status" value="1"/>
</dbReference>
<dbReference type="Proteomes" id="UP000031036">
    <property type="component" value="Unassembled WGS sequence"/>
</dbReference>
<evidence type="ECO:0000256" key="4">
    <source>
        <dbReference type="ARBA" id="ARBA00023136"/>
    </source>
</evidence>
<sequence>MWRNFDRGLYQFLKNQVYLPLMGDLNGAYLGWRRFGAMVGAFVFVLAWHGTSSNYVCWVVLSGCELCIERIGYAIASTSAWSKMSMVIGRRNQRRLIAFAMLATVIPGIFGVFFFLGRDGFGKLVFKKVLMDGAIDVLHLRISLKNRSASAGLVFVHLIAVGYCFNQVCLQLDESINKEEHVRDAEKKTE</sequence>
<evidence type="ECO:0000256" key="1">
    <source>
        <dbReference type="ARBA" id="ARBA00004141"/>
    </source>
</evidence>
<dbReference type="InterPro" id="IPR051085">
    <property type="entry name" value="MB_O-acyltransferase"/>
</dbReference>
<evidence type="ECO:0000256" key="6">
    <source>
        <dbReference type="SAM" id="Phobius"/>
    </source>
</evidence>
<dbReference type="GO" id="GO:0016020">
    <property type="term" value="C:membrane"/>
    <property type="evidence" value="ECO:0007669"/>
    <property type="project" value="UniProtKB-SubCell"/>
</dbReference>
<evidence type="ECO:0000256" key="5">
    <source>
        <dbReference type="ARBA" id="ARBA00038268"/>
    </source>
</evidence>
<evidence type="ECO:0000313" key="8">
    <source>
        <dbReference type="Proteomes" id="UP000031036"/>
    </source>
</evidence>
<keyword evidence="2 6" id="KW-0812">Transmembrane</keyword>
<reference evidence="7 8" key="1">
    <citation type="submission" date="2014-11" db="EMBL/GenBank/DDBJ databases">
        <title>Genetic blueprint of the zoonotic pathogen Toxocara canis.</title>
        <authorList>
            <person name="Zhu X.-Q."/>
            <person name="Korhonen P.K."/>
            <person name="Cai H."/>
            <person name="Young N.D."/>
            <person name="Nejsum P."/>
            <person name="von Samson-Himmelstjerna G."/>
            <person name="Boag P.R."/>
            <person name="Tan P."/>
            <person name="Li Q."/>
            <person name="Min J."/>
            <person name="Yang Y."/>
            <person name="Wang X."/>
            <person name="Fang X."/>
            <person name="Hall R.S."/>
            <person name="Hofmann A."/>
            <person name="Sternberg P.W."/>
            <person name="Jex A.R."/>
            <person name="Gasser R.B."/>
        </authorList>
    </citation>
    <scope>NUCLEOTIDE SEQUENCE [LARGE SCALE GENOMIC DNA]</scope>
    <source>
        <strain evidence="7">PN_DK_2014</strain>
    </source>
</reference>
<protein>
    <submittedName>
        <fullName evidence="7">Protein-cysteine N-palmitoyltransferase Rasp</fullName>
    </submittedName>
</protein>
<dbReference type="PANTHER" id="PTHR13285:SF18">
    <property type="entry name" value="PROTEIN-CYSTEINE N-PALMITOYLTRANSFERASE RASP"/>
    <property type="match status" value="1"/>
</dbReference>
<keyword evidence="7" id="KW-0808">Transferase</keyword>
<dbReference type="OMA" id="SGCELCI"/>
<name>A0A0B2VFQ2_TOXCA</name>